<proteinExistence type="predicted"/>
<evidence type="ECO:0008006" key="3">
    <source>
        <dbReference type="Google" id="ProtNLM"/>
    </source>
</evidence>
<evidence type="ECO:0000313" key="2">
    <source>
        <dbReference type="Proteomes" id="UP000233332"/>
    </source>
</evidence>
<dbReference type="AlphaFoldDB" id="A0A2N3L0Q1"/>
<sequence>MTQRANQKIRNSARGKPCALRLQCCNGNNETTVLAHIRKFGWAGIAQKPHDLLALYACSSCHDVMDGRAKGECEDADILRAHGETLMSMVREGLVEVKGAKA</sequence>
<dbReference type="Proteomes" id="UP000233332">
    <property type="component" value="Unassembled WGS sequence"/>
</dbReference>
<dbReference type="InterPro" id="IPR010774">
    <property type="entry name" value="YbcO"/>
</dbReference>
<name>A0A2N3L0Q1_9PROT</name>
<dbReference type="RefSeq" id="WP_101304988.1">
    <property type="nucleotide sequence ID" value="NZ_NXGX01000015.1"/>
</dbReference>
<comment type="caution">
    <text evidence="1">The sequence shown here is derived from an EMBL/GenBank/DDBJ whole genome shotgun (WGS) entry which is preliminary data.</text>
</comment>
<protein>
    <recommendedName>
        <fullName evidence="3">DUF1364 domain-containing protein</fullName>
    </recommendedName>
</protein>
<keyword evidence="2" id="KW-1185">Reference proteome</keyword>
<gene>
    <name evidence="1" type="ORF">COO92_21500</name>
</gene>
<organism evidence="1 2">
    <name type="scientific">Thalassospira lohafexi</name>
    <dbReference type="NCBI Taxonomy" id="744227"/>
    <lineage>
        <taxon>Bacteria</taxon>
        <taxon>Pseudomonadati</taxon>
        <taxon>Pseudomonadota</taxon>
        <taxon>Alphaproteobacteria</taxon>
        <taxon>Rhodospirillales</taxon>
        <taxon>Thalassospiraceae</taxon>
        <taxon>Thalassospira</taxon>
    </lineage>
</organism>
<dbReference type="EMBL" id="NXGX01000015">
    <property type="protein sequence ID" value="PKR56383.1"/>
    <property type="molecule type" value="Genomic_DNA"/>
</dbReference>
<accession>A0A2N3L0Q1</accession>
<dbReference type="Gene3D" id="3.30.50.20">
    <property type="entry name" value="prophage-derive protein ybcO"/>
    <property type="match status" value="1"/>
</dbReference>
<evidence type="ECO:0000313" key="1">
    <source>
        <dbReference type="EMBL" id="PKR56383.1"/>
    </source>
</evidence>
<dbReference type="Pfam" id="PF07102">
    <property type="entry name" value="YbcO"/>
    <property type="match status" value="1"/>
</dbReference>
<reference evidence="1 2" key="1">
    <citation type="submission" date="2017-09" db="EMBL/GenBank/DDBJ databases">
        <title>Biodiversity and function of Thalassospira species in the particle-attached aromatic-hydrocarbon-degrading consortia from the surface seawater of the China South Sea.</title>
        <authorList>
            <person name="Dong C."/>
            <person name="Lai Q."/>
            <person name="Shao Z."/>
        </authorList>
    </citation>
    <scope>NUCLEOTIDE SEQUENCE [LARGE SCALE GENOMIC DNA]</scope>
    <source>
        <strain evidence="1 2">139Z-12</strain>
    </source>
</reference>